<dbReference type="Pfam" id="PF01381">
    <property type="entry name" value="HTH_3"/>
    <property type="match status" value="1"/>
</dbReference>
<protein>
    <submittedName>
        <fullName evidence="2">Helix-turn-helix transcriptional regulator</fullName>
    </submittedName>
</protein>
<evidence type="ECO:0000313" key="3">
    <source>
        <dbReference type="Proteomes" id="UP000251402"/>
    </source>
</evidence>
<dbReference type="EMBL" id="CP043450">
    <property type="protein sequence ID" value="QEM08741.1"/>
    <property type="molecule type" value="Genomic_DNA"/>
</dbReference>
<reference evidence="2" key="1">
    <citation type="submission" date="2019-08" db="EMBL/GenBank/DDBJ databases">
        <title>Comparative genome analysis confer to the adaptation heavy metal polluted environment.</title>
        <authorList>
            <person name="Li Y."/>
        </authorList>
    </citation>
    <scope>NUCLEOTIDE SEQUENCE [LARGE SCALE GENOMIC DNA]</scope>
    <source>
        <strain evidence="2">P1</strain>
    </source>
</reference>
<keyword evidence="3" id="KW-1185">Reference proteome</keyword>
<dbReference type="PROSITE" id="PS50943">
    <property type="entry name" value="HTH_CROC1"/>
    <property type="match status" value="1"/>
</dbReference>
<dbReference type="KEGG" id="mrub:DEO27_001480"/>
<dbReference type="AlphaFoldDB" id="A0A5C1HUE1"/>
<dbReference type="OrthoDB" id="680449at2"/>
<sequence length="151" mass="17329">MKPNSLIEEFEDLLSFNDESEQLEHDATLLSLKFISEINELMLENGIRSKKEMANLLGKTPSFVTQLFNGDKKLNMDILAKFQKVLRTEFSISTAAKQCLLKPINLSDAMKLTFEDPDTKGFWAFHNVRPYDNNLEIQAVSNDKFEHLKVS</sequence>
<proteinExistence type="predicted"/>
<name>A0A5C1HUE1_9SPHI</name>
<evidence type="ECO:0000313" key="2">
    <source>
        <dbReference type="EMBL" id="QEM08741.1"/>
    </source>
</evidence>
<gene>
    <name evidence="2" type="ORF">DEO27_001480</name>
</gene>
<dbReference type="GO" id="GO:0003677">
    <property type="term" value="F:DNA binding"/>
    <property type="evidence" value="ECO:0007669"/>
    <property type="project" value="InterPro"/>
</dbReference>
<dbReference type="Gene3D" id="1.10.260.40">
    <property type="entry name" value="lambda repressor-like DNA-binding domains"/>
    <property type="match status" value="1"/>
</dbReference>
<dbReference type="RefSeq" id="WP_112575898.1">
    <property type="nucleotide sequence ID" value="NZ_CP043450.1"/>
</dbReference>
<dbReference type="SMART" id="SM00530">
    <property type="entry name" value="HTH_XRE"/>
    <property type="match status" value="1"/>
</dbReference>
<evidence type="ECO:0000259" key="1">
    <source>
        <dbReference type="PROSITE" id="PS50943"/>
    </source>
</evidence>
<dbReference type="InterPro" id="IPR001387">
    <property type="entry name" value="Cro/C1-type_HTH"/>
</dbReference>
<feature type="domain" description="HTH cro/C1-type" evidence="1">
    <location>
        <begin position="49"/>
        <end position="95"/>
    </location>
</feature>
<accession>A0A5C1HUE1</accession>
<organism evidence="2 3">
    <name type="scientific">Mucilaginibacter rubeus</name>
    <dbReference type="NCBI Taxonomy" id="2027860"/>
    <lineage>
        <taxon>Bacteria</taxon>
        <taxon>Pseudomonadati</taxon>
        <taxon>Bacteroidota</taxon>
        <taxon>Sphingobacteriia</taxon>
        <taxon>Sphingobacteriales</taxon>
        <taxon>Sphingobacteriaceae</taxon>
        <taxon>Mucilaginibacter</taxon>
    </lineage>
</organism>
<dbReference type="InterPro" id="IPR010982">
    <property type="entry name" value="Lambda_DNA-bd_dom_sf"/>
</dbReference>
<dbReference type="Proteomes" id="UP000251402">
    <property type="component" value="Chromosome"/>
</dbReference>
<dbReference type="SUPFAM" id="SSF47413">
    <property type="entry name" value="lambda repressor-like DNA-binding domains"/>
    <property type="match status" value="1"/>
</dbReference>